<evidence type="ECO:0000313" key="3">
    <source>
        <dbReference type="Proteomes" id="UP000813444"/>
    </source>
</evidence>
<sequence>MNRDISPTLILIGDPQMSQQDKNRAPGGGKPPHGKDVPRFYDPAAVDEVSRQIRKKAGVPFPPGLASRFRDPPSSASSYTSFPPFQASKKTSTSAQISRKPSSACTVCSTSSGEDAKTPEAQAAASDASKPAEEDNYTVSSGKKTGGSSSA</sequence>
<evidence type="ECO:0000256" key="1">
    <source>
        <dbReference type="SAM" id="MobiDB-lite"/>
    </source>
</evidence>
<dbReference type="Proteomes" id="UP000813444">
    <property type="component" value="Unassembled WGS sequence"/>
</dbReference>
<comment type="caution">
    <text evidence="2">The sequence shown here is derived from an EMBL/GenBank/DDBJ whole genome shotgun (WGS) entry which is preliminary data.</text>
</comment>
<feature type="compositionally biased region" description="Low complexity" evidence="1">
    <location>
        <begin position="119"/>
        <end position="129"/>
    </location>
</feature>
<organism evidence="2 3">
    <name type="scientific">Stachybotrys elegans</name>
    <dbReference type="NCBI Taxonomy" id="80388"/>
    <lineage>
        <taxon>Eukaryota</taxon>
        <taxon>Fungi</taxon>
        <taxon>Dikarya</taxon>
        <taxon>Ascomycota</taxon>
        <taxon>Pezizomycotina</taxon>
        <taxon>Sordariomycetes</taxon>
        <taxon>Hypocreomycetidae</taxon>
        <taxon>Hypocreales</taxon>
        <taxon>Stachybotryaceae</taxon>
        <taxon>Stachybotrys</taxon>
    </lineage>
</organism>
<feature type="compositionally biased region" description="Low complexity" evidence="1">
    <location>
        <begin position="140"/>
        <end position="151"/>
    </location>
</feature>
<name>A0A8K0WQ34_9HYPO</name>
<accession>A0A8K0WQ34</accession>
<dbReference type="EMBL" id="JAGPNK010000008">
    <property type="protein sequence ID" value="KAH7316860.1"/>
    <property type="molecule type" value="Genomic_DNA"/>
</dbReference>
<keyword evidence="3" id="KW-1185">Reference proteome</keyword>
<feature type="region of interest" description="Disordered" evidence="1">
    <location>
        <begin position="1"/>
        <end position="41"/>
    </location>
</feature>
<gene>
    <name evidence="2" type="ORF">B0I35DRAFT_479665</name>
</gene>
<evidence type="ECO:0000313" key="2">
    <source>
        <dbReference type="EMBL" id="KAH7316860.1"/>
    </source>
</evidence>
<proteinExistence type="predicted"/>
<feature type="compositionally biased region" description="Polar residues" evidence="1">
    <location>
        <begin position="74"/>
        <end position="113"/>
    </location>
</feature>
<feature type="region of interest" description="Disordered" evidence="1">
    <location>
        <begin position="53"/>
        <end position="151"/>
    </location>
</feature>
<protein>
    <submittedName>
        <fullName evidence="2">Uncharacterized protein</fullName>
    </submittedName>
</protein>
<dbReference type="AlphaFoldDB" id="A0A8K0WQ34"/>
<reference evidence="2" key="1">
    <citation type="journal article" date="2021" name="Nat. Commun.">
        <title>Genetic determinants of endophytism in the Arabidopsis root mycobiome.</title>
        <authorList>
            <person name="Mesny F."/>
            <person name="Miyauchi S."/>
            <person name="Thiergart T."/>
            <person name="Pickel B."/>
            <person name="Atanasova L."/>
            <person name="Karlsson M."/>
            <person name="Huettel B."/>
            <person name="Barry K.W."/>
            <person name="Haridas S."/>
            <person name="Chen C."/>
            <person name="Bauer D."/>
            <person name="Andreopoulos W."/>
            <person name="Pangilinan J."/>
            <person name="LaButti K."/>
            <person name="Riley R."/>
            <person name="Lipzen A."/>
            <person name="Clum A."/>
            <person name="Drula E."/>
            <person name="Henrissat B."/>
            <person name="Kohler A."/>
            <person name="Grigoriev I.V."/>
            <person name="Martin F.M."/>
            <person name="Hacquard S."/>
        </authorList>
    </citation>
    <scope>NUCLEOTIDE SEQUENCE</scope>
    <source>
        <strain evidence="2">MPI-CAGE-CH-0235</strain>
    </source>
</reference>